<keyword evidence="3" id="KW-0949">S-adenosyl-L-methionine</keyword>
<evidence type="ECO:0000313" key="9">
    <source>
        <dbReference type="EMBL" id="PFG17905.1"/>
    </source>
</evidence>
<proteinExistence type="predicted"/>
<feature type="compositionally biased region" description="Low complexity" evidence="7">
    <location>
        <begin position="7"/>
        <end position="16"/>
    </location>
</feature>
<protein>
    <submittedName>
        <fullName evidence="9">Radical SAM protein</fullName>
    </submittedName>
</protein>
<accession>A0A2A9CV31</accession>
<dbReference type="Gene3D" id="3.20.20.70">
    <property type="entry name" value="Aldolase class I"/>
    <property type="match status" value="1"/>
</dbReference>
<name>A0A2A9CV31_9ACTN</name>
<dbReference type="SFLD" id="SFLDG01067">
    <property type="entry name" value="SPASM/twitch_domain_containing"/>
    <property type="match status" value="1"/>
</dbReference>
<gene>
    <name evidence="9" type="ORF">ATK74_2482</name>
</gene>
<keyword evidence="10" id="KW-1185">Reference proteome</keyword>
<reference evidence="9 10" key="1">
    <citation type="submission" date="2017-10" db="EMBL/GenBank/DDBJ databases">
        <title>Sequencing the genomes of 1000 actinobacteria strains.</title>
        <authorList>
            <person name="Klenk H.-P."/>
        </authorList>
    </citation>
    <scope>NUCLEOTIDE SEQUENCE [LARGE SCALE GENOMIC DNA]</scope>
    <source>
        <strain evidence="9 10">DSM 15597</strain>
    </source>
</reference>
<dbReference type="InterPro" id="IPR058240">
    <property type="entry name" value="rSAM_sf"/>
</dbReference>
<dbReference type="EMBL" id="PDJC01000001">
    <property type="protein sequence ID" value="PFG17905.1"/>
    <property type="molecule type" value="Genomic_DNA"/>
</dbReference>
<comment type="caution">
    <text evidence="9">The sequence shown here is derived from an EMBL/GenBank/DDBJ whole genome shotgun (WGS) entry which is preliminary data.</text>
</comment>
<dbReference type="OrthoDB" id="9782387at2"/>
<dbReference type="PIRSF" id="PIRSF037420">
    <property type="entry name" value="PQQ_syn_pqqE"/>
    <property type="match status" value="1"/>
</dbReference>
<dbReference type="PROSITE" id="PS51918">
    <property type="entry name" value="RADICAL_SAM"/>
    <property type="match status" value="1"/>
</dbReference>
<dbReference type="CDD" id="cd01335">
    <property type="entry name" value="Radical_SAM"/>
    <property type="match status" value="1"/>
</dbReference>
<evidence type="ECO:0000259" key="8">
    <source>
        <dbReference type="PROSITE" id="PS51918"/>
    </source>
</evidence>
<evidence type="ECO:0000256" key="6">
    <source>
        <dbReference type="ARBA" id="ARBA00023014"/>
    </source>
</evidence>
<evidence type="ECO:0000256" key="5">
    <source>
        <dbReference type="ARBA" id="ARBA00023004"/>
    </source>
</evidence>
<dbReference type="Pfam" id="PF04055">
    <property type="entry name" value="Radical_SAM"/>
    <property type="match status" value="1"/>
</dbReference>
<organism evidence="9 10">
    <name type="scientific">Propionicimonas paludicola</name>
    <dbReference type="NCBI Taxonomy" id="185243"/>
    <lineage>
        <taxon>Bacteria</taxon>
        <taxon>Bacillati</taxon>
        <taxon>Actinomycetota</taxon>
        <taxon>Actinomycetes</taxon>
        <taxon>Propionibacteriales</taxon>
        <taxon>Nocardioidaceae</taxon>
        <taxon>Propionicimonas</taxon>
    </lineage>
</organism>
<dbReference type="InterPro" id="IPR007197">
    <property type="entry name" value="rSAM"/>
</dbReference>
<evidence type="ECO:0000256" key="7">
    <source>
        <dbReference type="SAM" id="MobiDB-lite"/>
    </source>
</evidence>
<evidence type="ECO:0000256" key="2">
    <source>
        <dbReference type="ARBA" id="ARBA00022485"/>
    </source>
</evidence>
<evidence type="ECO:0000256" key="3">
    <source>
        <dbReference type="ARBA" id="ARBA00022691"/>
    </source>
</evidence>
<evidence type="ECO:0000256" key="4">
    <source>
        <dbReference type="ARBA" id="ARBA00022723"/>
    </source>
</evidence>
<dbReference type="GO" id="GO:0051539">
    <property type="term" value="F:4 iron, 4 sulfur cluster binding"/>
    <property type="evidence" value="ECO:0007669"/>
    <property type="project" value="UniProtKB-KW"/>
</dbReference>
<dbReference type="AlphaFoldDB" id="A0A2A9CV31"/>
<dbReference type="InterPro" id="IPR050377">
    <property type="entry name" value="Radical_SAM_PqqE_MftC-like"/>
</dbReference>
<evidence type="ECO:0000313" key="10">
    <source>
        <dbReference type="Proteomes" id="UP000226079"/>
    </source>
</evidence>
<dbReference type="SFLD" id="SFLDS00029">
    <property type="entry name" value="Radical_SAM"/>
    <property type="match status" value="1"/>
</dbReference>
<dbReference type="RefSeq" id="WP_098461297.1">
    <property type="nucleotide sequence ID" value="NZ_PDJC01000001.1"/>
</dbReference>
<feature type="region of interest" description="Disordered" evidence="7">
    <location>
        <begin position="1"/>
        <end position="31"/>
    </location>
</feature>
<sequence>MHPASTGHPGHAQPGHPGAGHPGAGRPSHGIGSVKPDGWAYQRAPMIIYWELTNACGLACRHCRATAMPDAAPGELTTSEAIALLDDILGFAGPDEALPHVVMTGGDPLRRADLPELVAAATARGIGVSLAPAVTPLLTRERMFWMKEIGIQAISLSLDGSTAAYHDGVRMVPGTFDATLTALDDAADAGLSVQVNTLVTANTAADLPAVYELLSQHTLMQWSLFFLISIGRGTELTELSPGEAERWLLWAAGINREAPFRVKTTEAMHYRRLVAQPLLRAGKSKEDLEAHPMSRAFGIRDGNGIVFISNLGEVTPSGFLPISVGNVKQRSLVELYRDDPLMRALRDPSQFKGRCGVCEFQDWCGGSRARAYAWTGDPLESDPLCPYQPKAGK</sequence>
<dbReference type="GO" id="GO:0003824">
    <property type="term" value="F:catalytic activity"/>
    <property type="evidence" value="ECO:0007669"/>
    <property type="project" value="InterPro"/>
</dbReference>
<dbReference type="InterPro" id="IPR013785">
    <property type="entry name" value="Aldolase_TIM"/>
</dbReference>
<dbReference type="Proteomes" id="UP000226079">
    <property type="component" value="Unassembled WGS sequence"/>
</dbReference>
<dbReference type="GO" id="GO:0046872">
    <property type="term" value="F:metal ion binding"/>
    <property type="evidence" value="ECO:0007669"/>
    <property type="project" value="UniProtKB-KW"/>
</dbReference>
<dbReference type="PANTHER" id="PTHR11228">
    <property type="entry name" value="RADICAL SAM DOMAIN PROTEIN"/>
    <property type="match status" value="1"/>
</dbReference>
<comment type="cofactor">
    <cofactor evidence="1">
        <name>[4Fe-4S] cluster</name>
        <dbReference type="ChEBI" id="CHEBI:49883"/>
    </cofactor>
</comment>
<evidence type="ECO:0000256" key="1">
    <source>
        <dbReference type="ARBA" id="ARBA00001966"/>
    </source>
</evidence>
<dbReference type="NCBIfam" id="TIGR04053">
    <property type="entry name" value="TIGR04053 family radical SAM/SPASM domain-containing protein"/>
    <property type="match status" value="1"/>
</dbReference>
<dbReference type="CDD" id="cd21123">
    <property type="entry name" value="SPASM_MftC-like"/>
    <property type="match status" value="1"/>
</dbReference>
<keyword evidence="2" id="KW-0004">4Fe-4S</keyword>
<dbReference type="SUPFAM" id="SSF102114">
    <property type="entry name" value="Radical SAM enzymes"/>
    <property type="match status" value="1"/>
</dbReference>
<dbReference type="InterPro" id="IPR017200">
    <property type="entry name" value="PqqE-like"/>
</dbReference>
<feature type="domain" description="Radical SAM core" evidence="8">
    <location>
        <begin position="42"/>
        <end position="261"/>
    </location>
</feature>
<keyword evidence="5" id="KW-0408">Iron</keyword>
<keyword evidence="4" id="KW-0479">Metal-binding</keyword>
<dbReference type="PANTHER" id="PTHR11228:SF34">
    <property type="entry name" value="TUNGSTEN-CONTAINING ALDEHYDE FERREDOXIN OXIDOREDUCTASE COFACTOR MODIFYING PROTEIN"/>
    <property type="match status" value="1"/>
</dbReference>
<keyword evidence="6" id="KW-0411">Iron-sulfur</keyword>